<feature type="domain" description="PAS" evidence="1">
    <location>
        <begin position="16"/>
        <end position="72"/>
    </location>
</feature>
<dbReference type="InterPro" id="IPR035965">
    <property type="entry name" value="PAS-like_dom_sf"/>
</dbReference>
<protein>
    <recommendedName>
        <fullName evidence="5">PAS domain S-box-containing protein/diguanylate cyclase (GGDEF) domain-containing protein</fullName>
    </recommendedName>
</protein>
<dbReference type="InterPro" id="IPR052155">
    <property type="entry name" value="Biofilm_reg_signaling"/>
</dbReference>
<organism evidence="3 4">
    <name type="scientific">Marinobacterium maritimum</name>
    <dbReference type="NCBI Taxonomy" id="500162"/>
    <lineage>
        <taxon>Bacteria</taxon>
        <taxon>Pseudomonadati</taxon>
        <taxon>Pseudomonadota</taxon>
        <taxon>Gammaproteobacteria</taxon>
        <taxon>Oceanospirillales</taxon>
        <taxon>Oceanospirillaceae</taxon>
        <taxon>Marinobacterium</taxon>
    </lineage>
</organism>
<feature type="domain" description="GGDEF" evidence="2">
    <location>
        <begin position="160"/>
        <end position="286"/>
    </location>
</feature>
<dbReference type="InterPro" id="IPR013767">
    <property type="entry name" value="PAS_fold"/>
</dbReference>
<dbReference type="InterPro" id="IPR000160">
    <property type="entry name" value="GGDEF_dom"/>
</dbReference>
<dbReference type="SMART" id="SM00091">
    <property type="entry name" value="PAS"/>
    <property type="match status" value="1"/>
</dbReference>
<evidence type="ECO:0000259" key="2">
    <source>
        <dbReference type="PROSITE" id="PS50887"/>
    </source>
</evidence>
<dbReference type="InterPro" id="IPR000014">
    <property type="entry name" value="PAS"/>
</dbReference>
<proteinExistence type="predicted"/>
<dbReference type="Pfam" id="PF00989">
    <property type="entry name" value="PAS"/>
    <property type="match status" value="1"/>
</dbReference>
<dbReference type="Proteomes" id="UP001499915">
    <property type="component" value="Unassembled WGS sequence"/>
</dbReference>
<dbReference type="PANTHER" id="PTHR44757">
    <property type="entry name" value="DIGUANYLATE CYCLASE DGCP"/>
    <property type="match status" value="1"/>
</dbReference>
<dbReference type="CDD" id="cd00130">
    <property type="entry name" value="PAS"/>
    <property type="match status" value="1"/>
</dbReference>
<dbReference type="SUPFAM" id="SSF55073">
    <property type="entry name" value="Nucleotide cyclase"/>
    <property type="match status" value="1"/>
</dbReference>
<dbReference type="Gene3D" id="3.30.450.20">
    <property type="entry name" value="PAS domain"/>
    <property type="match status" value="1"/>
</dbReference>
<accession>A0ABN1I450</accession>
<dbReference type="PANTHER" id="PTHR44757:SF2">
    <property type="entry name" value="BIOFILM ARCHITECTURE MAINTENANCE PROTEIN MBAA"/>
    <property type="match status" value="1"/>
</dbReference>
<dbReference type="Gene3D" id="3.30.70.270">
    <property type="match status" value="1"/>
</dbReference>
<dbReference type="SMART" id="SM00267">
    <property type="entry name" value="GGDEF"/>
    <property type="match status" value="1"/>
</dbReference>
<evidence type="ECO:0000259" key="1">
    <source>
        <dbReference type="PROSITE" id="PS50112"/>
    </source>
</evidence>
<reference evidence="3 4" key="1">
    <citation type="journal article" date="2019" name="Int. J. Syst. Evol. Microbiol.">
        <title>The Global Catalogue of Microorganisms (GCM) 10K type strain sequencing project: providing services to taxonomists for standard genome sequencing and annotation.</title>
        <authorList>
            <consortium name="The Broad Institute Genomics Platform"/>
            <consortium name="The Broad Institute Genome Sequencing Center for Infectious Disease"/>
            <person name="Wu L."/>
            <person name="Ma J."/>
        </authorList>
    </citation>
    <scope>NUCLEOTIDE SEQUENCE [LARGE SCALE GENOMIC DNA]</scope>
    <source>
        <strain evidence="3 4">JCM 15134</strain>
    </source>
</reference>
<dbReference type="EMBL" id="BAAAET010000001">
    <property type="protein sequence ID" value="GAA0687358.1"/>
    <property type="molecule type" value="Genomic_DNA"/>
</dbReference>
<dbReference type="SUPFAM" id="SSF55785">
    <property type="entry name" value="PYP-like sensor domain (PAS domain)"/>
    <property type="match status" value="1"/>
</dbReference>
<keyword evidence="4" id="KW-1185">Reference proteome</keyword>
<evidence type="ECO:0000313" key="4">
    <source>
        <dbReference type="Proteomes" id="UP001499915"/>
    </source>
</evidence>
<dbReference type="Pfam" id="PF00990">
    <property type="entry name" value="GGDEF"/>
    <property type="match status" value="1"/>
</dbReference>
<name>A0ABN1I450_9GAMM</name>
<dbReference type="InterPro" id="IPR029787">
    <property type="entry name" value="Nucleotide_cyclase"/>
</dbReference>
<evidence type="ECO:0008006" key="5">
    <source>
        <dbReference type="Google" id="ProtNLM"/>
    </source>
</evidence>
<dbReference type="InterPro" id="IPR043128">
    <property type="entry name" value="Rev_trsase/Diguanyl_cyclase"/>
</dbReference>
<sequence length="286" mass="31216">MSESSAMQAEYENAVSNQQLMQLMDGLDELVMMLRLDGTCAWCNRAFAELLGKTREDLLGKAYPLPQLRELMVAEPQHAVEAWIDAGEKGMRLIRLSAISGQDAEGCVESLLITGRDMTPLYRLQHPLHVTGNGELLPVTAPQVSARIEHALQRAQRAEEYVVFLALQICGAAQPAVDEQGYGASLERVAAALQQKIRQGDTLTRLDSGAYLLVLEQVDCPEAIAVVVDKLSVALSENQPADLPALAVNIGVAISPDDGCEPLELVDRAQQAMQRAIMTDEKICYF</sequence>
<comment type="caution">
    <text evidence="3">The sequence shown here is derived from an EMBL/GenBank/DDBJ whole genome shotgun (WGS) entry which is preliminary data.</text>
</comment>
<dbReference type="PROSITE" id="PS50112">
    <property type="entry name" value="PAS"/>
    <property type="match status" value="1"/>
</dbReference>
<dbReference type="RefSeq" id="WP_343803653.1">
    <property type="nucleotide sequence ID" value="NZ_BAAAET010000001.1"/>
</dbReference>
<evidence type="ECO:0000313" key="3">
    <source>
        <dbReference type="EMBL" id="GAA0687358.1"/>
    </source>
</evidence>
<gene>
    <name evidence="3" type="ORF">GCM10009104_11800</name>
</gene>
<dbReference type="PROSITE" id="PS50887">
    <property type="entry name" value="GGDEF"/>
    <property type="match status" value="1"/>
</dbReference>